<feature type="compositionally biased region" description="Polar residues" evidence="7">
    <location>
        <begin position="1287"/>
        <end position="1298"/>
    </location>
</feature>
<evidence type="ECO:0000313" key="12">
    <source>
        <dbReference type="EMBL" id="KAK6170922.1"/>
    </source>
</evidence>
<dbReference type="InterPro" id="IPR007249">
    <property type="entry name" value="DOP1_N"/>
</dbReference>
<evidence type="ECO:0000313" key="13">
    <source>
        <dbReference type="Proteomes" id="UP001347796"/>
    </source>
</evidence>
<evidence type="ECO:0000256" key="6">
    <source>
        <dbReference type="ARBA" id="ARBA00046326"/>
    </source>
</evidence>
<dbReference type="GO" id="GO:0005829">
    <property type="term" value="C:cytosol"/>
    <property type="evidence" value="ECO:0007669"/>
    <property type="project" value="GOC"/>
</dbReference>
<comment type="caution">
    <text evidence="12">The sequence shown here is derived from an EMBL/GenBank/DDBJ whole genome shotgun (WGS) entry which is preliminary data.</text>
</comment>
<comment type="similarity">
    <text evidence="6">Belongs to the DOP1 family.</text>
</comment>
<feature type="region of interest" description="Disordered" evidence="7">
    <location>
        <begin position="582"/>
        <end position="700"/>
    </location>
</feature>
<organism evidence="12 13">
    <name type="scientific">Patella caerulea</name>
    <name type="common">Rayed Mediterranean limpet</name>
    <dbReference type="NCBI Taxonomy" id="87958"/>
    <lineage>
        <taxon>Eukaryota</taxon>
        <taxon>Metazoa</taxon>
        <taxon>Spiralia</taxon>
        <taxon>Lophotrochozoa</taxon>
        <taxon>Mollusca</taxon>
        <taxon>Gastropoda</taxon>
        <taxon>Patellogastropoda</taxon>
        <taxon>Patelloidea</taxon>
        <taxon>Patellidae</taxon>
        <taxon>Patella</taxon>
    </lineage>
</organism>
<evidence type="ECO:0000259" key="11">
    <source>
        <dbReference type="Pfam" id="PF24601"/>
    </source>
</evidence>
<feature type="compositionally biased region" description="Polar residues" evidence="7">
    <location>
        <begin position="682"/>
        <end position="696"/>
    </location>
</feature>
<dbReference type="InterPro" id="IPR056459">
    <property type="entry name" value="TPR_DOP1"/>
</dbReference>
<evidence type="ECO:0000256" key="4">
    <source>
        <dbReference type="ARBA" id="ARBA00023034"/>
    </source>
</evidence>
<feature type="compositionally biased region" description="Acidic residues" evidence="7">
    <location>
        <begin position="1980"/>
        <end position="1995"/>
    </location>
</feature>
<dbReference type="GO" id="GO:0000139">
    <property type="term" value="C:Golgi membrane"/>
    <property type="evidence" value="ECO:0007669"/>
    <property type="project" value="UniProtKB-SubCell"/>
</dbReference>
<dbReference type="Pfam" id="PF24598">
    <property type="entry name" value="DOP1_C"/>
    <property type="match status" value="1"/>
</dbReference>
<reference evidence="12 13" key="1">
    <citation type="submission" date="2024-01" db="EMBL/GenBank/DDBJ databases">
        <title>The genome of the rayed Mediterranean limpet Patella caerulea (Linnaeus, 1758).</title>
        <authorList>
            <person name="Anh-Thu Weber A."/>
            <person name="Halstead-Nussloch G."/>
        </authorList>
    </citation>
    <scope>NUCLEOTIDE SEQUENCE [LARGE SCALE GENOMIC DNA]</scope>
    <source>
        <strain evidence="12">AATW-2023a</strain>
        <tissue evidence="12">Whole specimen</tissue>
    </source>
</reference>
<dbReference type="PANTHER" id="PTHR14042:SF24">
    <property type="entry name" value="PROTEIN DOPEY-1 HOMOLOG"/>
    <property type="match status" value="1"/>
</dbReference>
<keyword evidence="2" id="KW-0813">Transport</keyword>
<dbReference type="Pfam" id="PF24601">
    <property type="entry name" value="TPR_DOP1"/>
    <property type="match status" value="1"/>
</dbReference>
<dbReference type="InterPro" id="IPR056457">
    <property type="entry name" value="DOP1_C"/>
</dbReference>
<evidence type="ECO:0000256" key="1">
    <source>
        <dbReference type="ARBA" id="ARBA00004395"/>
    </source>
</evidence>
<proteinExistence type="inferred from homology"/>
<dbReference type="GO" id="GO:0005802">
    <property type="term" value="C:trans-Golgi network"/>
    <property type="evidence" value="ECO:0007669"/>
    <property type="project" value="TreeGrafter"/>
</dbReference>
<dbReference type="EMBL" id="JAZGQO010000014">
    <property type="protein sequence ID" value="KAK6170922.1"/>
    <property type="molecule type" value="Genomic_DNA"/>
</dbReference>
<accession>A0AAN8P5F9</accession>
<gene>
    <name evidence="12" type="ORF">SNE40_019204</name>
</gene>
<keyword evidence="4" id="KW-0333">Golgi apparatus</keyword>
<keyword evidence="3" id="KW-0653">Protein transport</keyword>
<dbReference type="Proteomes" id="UP001347796">
    <property type="component" value="Unassembled WGS sequence"/>
</dbReference>
<sequence>MSMLTVEECELLSDSKYRSYISQVDKALKSFEYTSEWADLISALGKLNKVLLSHIKYPVIPKKVTIGKRLAQCLHPALPGGVHLKALETYDIIFRCIGTQRLAQDLFVYSAGLFPLLNHAAMSVKPELFNIYEKHFVALGKHIKPGLNGLLIGLLPGLEEGAEFYDKANVLLESFCDAVEKEFFYTCMWECVLSCPSVRLPAITFLLSHFNKKKSMEDQLHMMGFNIDLMVQALSSSIQDTSVLVQRISLDFLLLGFPMHNGQLTKSDTAKIVQGAINVVLRRDMSLNRRLYGWLLGTSASGLSSSVADNNRRGRVDSTSTSSEMDLGYFHQFSKDLLVQAIKMKLANPEDNEMSVGGISNLMKPFRIIISLLDKPEIGPVIIDSVLMSVFRCLYKECNTNKPEQKVKVKNKSLKRQDSTQEKTQSAELIKTANLLFGSFEPYFIWDYLGRMFNVACSNVHQRVELDNHDSVQVIELCEIGEFLLDIISLEIYQETQTEHLPELLRHVISAVTTNCSDLTEYEITATLKLCSKIFSKVEPSVTVMDFESQDPEVTSVCGEMFEDVFKMKKEQERKEECLIETDIAQSSEKGHNPAESSNKEIKDLKSESVNDNSKSTEKLLKSETNEENNDQEEYKECKSSLDPEDKGETYFSAEDSPVKKPKVVEDGVKDVKSSENSESEQTQNPEVSKTDNTSQENKKRTLLKSISTDSRNHKNSVPLSVMQTCIHSFKELFHTLICDKILKGFTISDKCMEALITQTDNTRSSDKDSVLDSNSTSGLEDFGSRDLSAIEKLKILPEGLSEASYEAFEKACRLLVDFASFPLFCTDFNKLIGQAMDDENEYSLPDWLQDLITCSCFIKKFEIQTAAISTILDLINLTQSVQTESEYKCQVSNRSRSMSEGRISVVILPALLPCHLKFMNENTLFFQVCANELWQHLGEKTSSRHRRSVELFHFLHQVSPSSWICEDTIGSSLVASDEKTRIESFKRFTIMWHLTRELKLDVKPGAGTRSFDRSMFVVLDSLKEESGATKTIATTWLTHCVQRGDISRVLQPILLMLLQPDTARISVQHVNIHQPRKVKISESGEDDDIEAKIYAISSEGGNVIYHVSPDGKKFSQKATEELKSCAMAVTNDNGSAMTASVKSPTESELSFERVNPEYLKLRVNPFGSEHSLDKLIYDDVHVHLPTRAPDLGNVKRLDKTTCRKEGIFFDNEDANEALEESEISSEEMVSQILEDLIAKVVEQGEYSRLQKKRDSERTDSISRYSQLGDQDLLNAIDKRGMEMDSLSGSDTDVSKSAQDTKDKDTTGIHTLHMHLLLYSQKYDYERTLYALSTLKAMLTMCPRLIVTALATTSISSMNPIQLTNLQLLLARHRKSVFGKNFFGEIQPEVLSSYRSNMILEIFISLCLYYIRSYYPNLMVSKLSAEELAGNKDVHIMATEILTLLMSELISIVHESGKSFTSYITDLLTKCKLQKALLHCMLASVYNSRQKTDAENKSKITEAIVSFNEDCLEGSANETFQIKLLKLLLVMIMLESRMYTSNNEETTPPSTAEWDRTKVTFQSSILNVHYSAVQPIVQQGMFLSGVLSALKQHHMSHLHRHWIAMVTSSLPYMGKALSRVVIAVVSQLCRNLEILSAEFESKKRTVRLTKVPPDHLLTMLEGLTAICHYCLLDNASPVSIGLPAPTITNISTETASTGQILSNLINVFNPIQNNRETSPIRDNTALSPVLEARRGLLSILPRIMACMAVMWKALNTVTSGEIDRYTQARLTMGSPKIVRQHILEFLSPISLPHGTNLLGAVAVAWNDRRKKIQGIVKKVVPVPCEDQLLLVELVSAIKVLPTDTLIQTIKQVLKQPPPTELTNNKRGVTIEVNMLQFFYSYVEEISPYQLMDSWPSFLTLMKESLQLNLLAPGQFLLLEILSEFVQKMPTMEDKKQLKELQDITQKLLEAVAYIAGSSLQQTTWLRRNLAVKPGPQNEVQELEDGDITEDSEPESDVEKRVVEKVVVEAHLNQAANSKYSVQALTLLAELTAPLLDVVYGSDEKDKISPFISTLLCNVFPYLKSHSCHNLPSFRASSQILSSISGYQYTRKSWRKEALEFLLDQGFFQMDLKCIRYWRSVIDNLMTHDKTTFKDLLSRVVMTPSGSLNLFSSKEQEYEQRAQMLKRLSFTIFCSDRDQYQRNMPDIQERLAESLKVPQVPSVQAQVFLCFRVLILRMTSHQLTSLWPTIITEMVHVCLQMEQELSTETDEFNVYMMTRSRSNKETQLQRIAALDSSWAHLGNGLNAHNNPAWLQLYLSVCKLLDLCLALPADTVPQFQLYRWAFIGAAAGEDDDESIKDKRILPPSFVPHIVRLSKLLNLRLQREPALLKRIPGRPLLTMTYLRSLVELQPFFNTLCHASQSEKNYQTPGGVVNTMPKSQSAPIFDELTASYVHDWQSDLPKSNRQFIEELVERDFLDLMS</sequence>
<evidence type="ECO:0000256" key="7">
    <source>
        <dbReference type="SAM" id="MobiDB-lite"/>
    </source>
</evidence>
<evidence type="ECO:0000256" key="3">
    <source>
        <dbReference type="ARBA" id="ARBA00022927"/>
    </source>
</evidence>
<dbReference type="InterPro" id="IPR040314">
    <property type="entry name" value="DOP1"/>
</dbReference>
<feature type="domain" description="DOP1-like middle TPR" evidence="9">
    <location>
        <begin position="329"/>
        <end position="541"/>
    </location>
</feature>
<evidence type="ECO:0000256" key="5">
    <source>
        <dbReference type="ARBA" id="ARBA00023136"/>
    </source>
</evidence>
<protein>
    <submittedName>
        <fullName evidence="12">Uncharacterized protein</fullName>
    </submittedName>
</protein>
<dbReference type="PANTHER" id="PTHR14042">
    <property type="entry name" value="DOPEY-RELATED"/>
    <property type="match status" value="1"/>
</dbReference>
<dbReference type="Pfam" id="PF04118">
    <property type="entry name" value="Dopey_N"/>
    <property type="match status" value="1"/>
</dbReference>
<dbReference type="InterPro" id="IPR056458">
    <property type="entry name" value="TPR_DOP1_M"/>
</dbReference>
<keyword evidence="5" id="KW-0472">Membrane</keyword>
<feature type="domain" description="DOP1-like C-terminal" evidence="10">
    <location>
        <begin position="1877"/>
        <end position="2250"/>
    </location>
</feature>
<feature type="domain" description="DOP1 N-terminal" evidence="8">
    <location>
        <begin position="14"/>
        <end position="299"/>
    </location>
</feature>
<evidence type="ECO:0000259" key="8">
    <source>
        <dbReference type="Pfam" id="PF04118"/>
    </source>
</evidence>
<name>A0AAN8P5F9_PATCE</name>
<dbReference type="Pfam" id="PF24597">
    <property type="entry name" value="TPR_DOP1_M"/>
    <property type="match status" value="1"/>
</dbReference>
<dbReference type="GO" id="GO:0006895">
    <property type="term" value="P:Golgi to endosome transport"/>
    <property type="evidence" value="ECO:0007669"/>
    <property type="project" value="InterPro"/>
</dbReference>
<feature type="region of interest" description="Disordered" evidence="7">
    <location>
        <begin position="1975"/>
        <end position="1996"/>
    </location>
</feature>
<feature type="region of interest" description="Disordered" evidence="7">
    <location>
        <begin position="1285"/>
        <end position="1304"/>
    </location>
</feature>
<evidence type="ECO:0000259" key="10">
    <source>
        <dbReference type="Pfam" id="PF24598"/>
    </source>
</evidence>
<evidence type="ECO:0000259" key="9">
    <source>
        <dbReference type="Pfam" id="PF24597"/>
    </source>
</evidence>
<dbReference type="GO" id="GO:0015031">
    <property type="term" value="P:protein transport"/>
    <property type="evidence" value="ECO:0007669"/>
    <property type="project" value="UniProtKB-KW"/>
</dbReference>
<evidence type="ECO:0000256" key="2">
    <source>
        <dbReference type="ARBA" id="ARBA00022448"/>
    </source>
</evidence>
<feature type="domain" description="DOP1-like TPR" evidence="11">
    <location>
        <begin position="1310"/>
        <end position="1673"/>
    </location>
</feature>
<comment type="subcellular location">
    <subcellularLocation>
        <location evidence="1">Golgi apparatus membrane</location>
        <topology evidence="1">Peripheral membrane protein</topology>
    </subcellularLocation>
</comment>
<dbReference type="GO" id="GO:0005768">
    <property type="term" value="C:endosome"/>
    <property type="evidence" value="ECO:0007669"/>
    <property type="project" value="TreeGrafter"/>
</dbReference>
<feature type="compositionally biased region" description="Basic and acidic residues" evidence="7">
    <location>
        <begin position="657"/>
        <end position="676"/>
    </location>
</feature>
<feature type="compositionally biased region" description="Basic and acidic residues" evidence="7">
    <location>
        <begin position="589"/>
        <end position="625"/>
    </location>
</feature>
<feature type="compositionally biased region" description="Basic and acidic residues" evidence="7">
    <location>
        <begin position="633"/>
        <end position="649"/>
    </location>
</feature>
<keyword evidence="13" id="KW-1185">Reference proteome</keyword>